<evidence type="ECO:0000313" key="12">
    <source>
        <dbReference type="Proteomes" id="UP000643403"/>
    </source>
</evidence>
<evidence type="ECO:0000256" key="3">
    <source>
        <dbReference type="ARBA" id="ARBA00022679"/>
    </source>
</evidence>
<protein>
    <submittedName>
        <fullName evidence="11">Peptidoglycan-binding protein</fullName>
    </submittedName>
</protein>
<dbReference type="SUPFAM" id="SSF141523">
    <property type="entry name" value="L,D-transpeptidase catalytic domain-like"/>
    <property type="match status" value="1"/>
</dbReference>
<organism evidence="11 12">
    <name type="scientific">Cognatilysobacter xinjiangensis</name>
    <dbReference type="NCBI Taxonomy" id="546892"/>
    <lineage>
        <taxon>Bacteria</taxon>
        <taxon>Pseudomonadati</taxon>
        <taxon>Pseudomonadota</taxon>
        <taxon>Gammaproteobacteria</taxon>
        <taxon>Lysobacterales</taxon>
        <taxon>Lysobacteraceae</taxon>
        <taxon>Cognatilysobacter</taxon>
    </lineage>
</organism>
<dbReference type="CDD" id="cd16913">
    <property type="entry name" value="YkuD_like"/>
    <property type="match status" value="1"/>
</dbReference>
<dbReference type="PANTHER" id="PTHR30582">
    <property type="entry name" value="L,D-TRANSPEPTIDASE"/>
    <property type="match status" value="1"/>
</dbReference>
<comment type="similarity">
    <text evidence="2">Belongs to the YkuD family.</text>
</comment>
<sequence>MPALRPLALALSLSLLAACNVSPAPSDADTTPAAPADTAATTGNGVPASATGTPGMQDGQPGAPGNAMPVAPGDALDALPVAAAEAQLAKDDPLRAQVLLERAFFSPGEIDGAKGSNMARAVKAFQASNGLKATGTLDAAAWELLNRDTAPVLVEYTVTAEDLAGPFAKTPGEPMAMAELDALPYESVEEKLAEKFHMSPALLRKLNPQVTFPAGTEGGSDKAAKTDAKPKTAPSTDANATPSASGPLAAGAKLTVLNVMPAERFPAPAKIVVDKSDSALLLVDAAGKTVGQFPVTTGSAQFPLPIGDWKVTTVQQNPVWHYDPKLIAGSKKTDKKAEVPAGPNNPVGTVWIGLTKAHYGIHGAPHPERIGKTESNGCIRMTNWSVQALSKVVAEGMQVTMRE</sequence>
<evidence type="ECO:0000313" key="11">
    <source>
        <dbReference type="EMBL" id="GGZ64345.1"/>
    </source>
</evidence>
<feature type="active site" description="Proton donor/acceptor" evidence="7">
    <location>
        <position position="362"/>
    </location>
</feature>
<evidence type="ECO:0000256" key="7">
    <source>
        <dbReference type="PROSITE-ProRule" id="PRU01373"/>
    </source>
</evidence>
<feature type="compositionally biased region" description="Polar residues" evidence="8">
    <location>
        <begin position="235"/>
        <end position="244"/>
    </location>
</feature>
<comment type="pathway">
    <text evidence="1 7">Cell wall biogenesis; peptidoglycan biosynthesis.</text>
</comment>
<dbReference type="Pfam" id="PF03734">
    <property type="entry name" value="YkuD"/>
    <property type="match status" value="1"/>
</dbReference>
<evidence type="ECO:0000256" key="2">
    <source>
        <dbReference type="ARBA" id="ARBA00005992"/>
    </source>
</evidence>
<dbReference type="Pfam" id="PF01471">
    <property type="entry name" value="PG_binding_1"/>
    <property type="match status" value="1"/>
</dbReference>
<evidence type="ECO:0000256" key="8">
    <source>
        <dbReference type="SAM" id="MobiDB-lite"/>
    </source>
</evidence>
<feature type="region of interest" description="Disordered" evidence="8">
    <location>
        <begin position="23"/>
        <end position="71"/>
    </location>
</feature>
<evidence type="ECO:0000256" key="1">
    <source>
        <dbReference type="ARBA" id="ARBA00004752"/>
    </source>
</evidence>
<dbReference type="Gene3D" id="1.10.101.10">
    <property type="entry name" value="PGBD-like superfamily/PGBD"/>
    <property type="match status" value="1"/>
</dbReference>
<feature type="domain" description="L,D-TPase catalytic" evidence="10">
    <location>
        <begin position="269"/>
        <end position="402"/>
    </location>
</feature>
<keyword evidence="4 7" id="KW-0133">Cell shape</keyword>
<name>A0ABQ3C725_9GAMM</name>
<feature type="chain" id="PRO_5045708954" evidence="9">
    <location>
        <begin position="18"/>
        <end position="403"/>
    </location>
</feature>
<dbReference type="InterPro" id="IPR036365">
    <property type="entry name" value="PGBD-like_sf"/>
</dbReference>
<reference evidence="12" key="1">
    <citation type="journal article" date="2019" name="Int. J. Syst. Evol. Microbiol.">
        <title>The Global Catalogue of Microorganisms (GCM) 10K type strain sequencing project: providing services to taxonomists for standard genome sequencing and annotation.</title>
        <authorList>
            <consortium name="The Broad Institute Genomics Platform"/>
            <consortium name="The Broad Institute Genome Sequencing Center for Infectious Disease"/>
            <person name="Wu L."/>
            <person name="Ma J."/>
        </authorList>
    </citation>
    <scope>NUCLEOTIDE SEQUENCE [LARGE SCALE GENOMIC DNA]</scope>
    <source>
        <strain evidence="12">KCTC 22558</strain>
    </source>
</reference>
<dbReference type="PROSITE" id="PS52029">
    <property type="entry name" value="LD_TPASE"/>
    <property type="match status" value="1"/>
</dbReference>
<feature type="compositionally biased region" description="Low complexity" evidence="8">
    <location>
        <begin position="23"/>
        <end position="42"/>
    </location>
</feature>
<dbReference type="RefSeq" id="WP_189449048.1">
    <property type="nucleotide sequence ID" value="NZ_BMXY01000002.1"/>
</dbReference>
<dbReference type="InterPro" id="IPR038063">
    <property type="entry name" value="Transpep_catalytic_dom"/>
</dbReference>
<feature type="active site" description="Nucleophile" evidence="7">
    <location>
        <position position="378"/>
    </location>
</feature>
<evidence type="ECO:0000256" key="6">
    <source>
        <dbReference type="ARBA" id="ARBA00023316"/>
    </source>
</evidence>
<keyword evidence="5 7" id="KW-0573">Peptidoglycan synthesis</keyword>
<evidence type="ECO:0000259" key="10">
    <source>
        <dbReference type="PROSITE" id="PS52029"/>
    </source>
</evidence>
<evidence type="ECO:0000256" key="5">
    <source>
        <dbReference type="ARBA" id="ARBA00022984"/>
    </source>
</evidence>
<dbReference type="EMBL" id="BMXY01000002">
    <property type="protein sequence ID" value="GGZ64345.1"/>
    <property type="molecule type" value="Genomic_DNA"/>
</dbReference>
<dbReference type="InterPro" id="IPR050979">
    <property type="entry name" value="LD-transpeptidase"/>
</dbReference>
<dbReference type="Gene3D" id="2.40.440.10">
    <property type="entry name" value="L,D-transpeptidase catalytic domain-like"/>
    <property type="match status" value="1"/>
</dbReference>
<feature type="compositionally biased region" description="Basic and acidic residues" evidence="8">
    <location>
        <begin position="219"/>
        <end position="230"/>
    </location>
</feature>
<dbReference type="InterPro" id="IPR002477">
    <property type="entry name" value="Peptidoglycan-bd-like"/>
</dbReference>
<evidence type="ECO:0000256" key="9">
    <source>
        <dbReference type="SAM" id="SignalP"/>
    </source>
</evidence>
<dbReference type="Proteomes" id="UP000643403">
    <property type="component" value="Unassembled WGS sequence"/>
</dbReference>
<dbReference type="PROSITE" id="PS51257">
    <property type="entry name" value="PROKAR_LIPOPROTEIN"/>
    <property type="match status" value="1"/>
</dbReference>
<dbReference type="InterPro" id="IPR036366">
    <property type="entry name" value="PGBDSf"/>
</dbReference>
<dbReference type="PANTHER" id="PTHR30582:SF30">
    <property type="entry name" value="BLR4375 PROTEIN"/>
    <property type="match status" value="1"/>
</dbReference>
<dbReference type="SUPFAM" id="SSF47090">
    <property type="entry name" value="PGBD-like"/>
    <property type="match status" value="1"/>
</dbReference>
<keyword evidence="12" id="KW-1185">Reference proteome</keyword>
<keyword evidence="9" id="KW-0732">Signal</keyword>
<keyword evidence="3" id="KW-0808">Transferase</keyword>
<evidence type="ECO:0000256" key="4">
    <source>
        <dbReference type="ARBA" id="ARBA00022960"/>
    </source>
</evidence>
<comment type="caution">
    <text evidence="11">The sequence shown here is derived from an EMBL/GenBank/DDBJ whole genome shotgun (WGS) entry which is preliminary data.</text>
</comment>
<accession>A0ABQ3C725</accession>
<dbReference type="InterPro" id="IPR005490">
    <property type="entry name" value="LD_TPept_cat_dom"/>
</dbReference>
<proteinExistence type="inferred from homology"/>
<feature type="region of interest" description="Disordered" evidence="8">
    <location>
        <begin position="210"/>
        <end position="247"/>
    </location>
</feature>
<feature type="signal peptide" evidence="9">
    <location>
        <begin position="1"/>
        <end position="17"/>
    </location>
</feature>
<gene>
    <name evidence="11" type="ORF">GCM10008101_17460</name>
</gene>
<keyword evidence="6 7" id="KW-0961">Cell wall biogenesis/degradation</keyword>